<dbReference type="AlphaFoldDB" id="A0AA39GVH5"/>
<evidence type="ECO:0000313" key="2">
    <source>
        <dbReference type="EMBL" id="KAK0393493.1"/>
    </source>
</evidence>
<sequence length="235" mass="26305">MCGFKAIIFLPCDYSQWDTYKKKENRQRSIGGGGAARHWLIAIVACQNFCARTVYFGADAVRTFLIRERALSQLSLSDTQIDLRIEMNIDVKPPVTGDKRCTSPAEAQEQPEAKIRRIEQSFAKPVTSPGESTSNPGTPRCSTSKGQAQRRFTYHDADAVPLFAEHRGGTSFHRYPSREQVKQVQDECFNVMEAQFERDLEEAEREMAEEEKAAAKIPKQLADVPGCSGLGGRKL</sequence>
<feature type="region of interest" description="Disordered" evidence="1">
    <location>
        <begin position="122"/>
        <end position="147"/>
    </location>
</feature>
<comment type="caution">
    <text evidence="2">The sequence shown here is derived from an EMBL/GenBank/DDBJ whole genome shotgun (WGS) entry which is preliminary data.</text>
</comment>
<keyword evidence="3" id="KW-1185">Reference proteome</keyword>
<protein>
    <submittedName>
        <fullName evidence="2">Uncharacterized protein</fullName>
    </submittedName>
</protein>
<evidence type="ECO:0000313" key="3">
    <source>
        <dbReference type="Proteomes" id="UP001175271"/>
    </source>
</evidence>
<proteinExistence type="predicted"/>
<feature type="compositionally biased region" description="Polar residues" evidence="1">
    <location>
        <begin position="129"/>
        <end position="147"/>
    </location>
</feature>
<feature type="region of interest" description="Disordered" evidence="1">
    <location>
        <begin position="204"/>
        <end position="235"/>
    </location>
</feature>
<dbReference type="Proteomes" id="UP001175271">
    <property type="component" value="Unassembled WGS sequence"/>
</dbReference>
<accession>A0AA39GVH5</accession>
<name>A0AA39GVH5_9BILA</name>
<gene>
    <name evidence="2" type="ORF">QR680_000238</name>
</gene>
<dbReference type="EMBL" id="JAUCMV010000005">
    <property type="protein sequence ID" value="KAK0393493.1"/>
    <property type="molecule type" value="Genomic_DNA"/>
</dbReference>
<reference evidence="2" key="1">
    <citation type="submission" date="2023-06" db="EMBL/GenBank/DDBJ databases">
        <title>Genomic analysis of the entomopathogenic nematode Steinernema hermaphroditum.</title>
        <authorList>
            <person name="Schwarz E.M."/>
            <person name="Heppert J.K."/>
            <person name="Baniya A."/>
            <person name="Schwartz H.T."/>
            <person name="Tan C.-H."/>
            <person name="Antoshechkin I."/>
            <person name="Sternberg P.W."/>
            <person name="Goodrich-Blair H."/>
            <person name="Dillman A.R."/>
        </authorList>
    </citation>
    <scope>NUCLEOTIDE SEQUENCE</scope>
    <source>
        <strain evidence="2">PS9179</strain>
        <tissue evidence="2">Whole animal</tissue>
    </source>
</reference>
<evidence type="ECO:0000256" key="1">
    <source>
        <dbReference type="SAM" id="MobiDB-lite"/>
    </source>
</evidence>
<organism evidence="2 3">
    <name type="scientific">Steinernema hermaphroditum</name>
    <dbReference type="NCBI Taxonomy" id="289476"/>
    <lineage>
        <taxon>Eukaryota</taxon>
        <taxon>Metazoa</taxon>
        <taxon>Ecdysozoa</taxon>
        <taxon>Nematoda</taxon>
        <taxon>Chromadorea</taxon>
        <taxon>Rhabditida</taxon>
        <taxon>Tylenchina</taxon>
        <taxon>Panagrolaimomorpha</taxon>
        <taxon>Strongyloidoidea</taxon>
        <taxon>Steinernematidae</taxon>
        <taxon>Steinernema</taxon>
    </lineage>
</organism>